<sequence>MTLVLVSVFLLFCLFSVCSQSWWTAWMFMEFSLIWFFPLVNKEFMKSKKSSVWIMFSLMSLSSIGLLLSMFMGSLFIEQGGWFNSWLILSFMFLSIKMGLPPFHSWYLEVSGCLDSWGFLLIMTVFKIPSLIFLMNIIFLMNKFNYFILTYLYSLLFFSLAGLSCFSIRHMLIYSSFINMTWSLSSLFTFSSLYVMFYIVYFLSFFLFWVIYEWSSFKQINVEESLTLSKKEMIILMLSMANMVGMPPFSIFFMKVKIILSMIEEGIMELMALLSVSLLMSVLMLWMYMSMLYLMTLWKTSLFFLNKKINISIMFSITQSVVLLISILSLSLILI</sequence>
<dbReference type="EC" id="7.1.1.2" evidence="4"/>
<evidence type="ECO:0000256" key="10">
    <source>
        <dbReference type="ARBA" id="ARBA00022967"/>
    </source>
</evidence>
<keyword evidence="7" id="KW-0679">Respiratory chain</keyword>
<dbReference type="PANTHER" id="PTHR46552:SF1">
    <property type="entry name" value="NADH-UBIQUINONE OXIDOREDUCTASE CHAIN 2"/>
    <property type="match status" value="1"/>
</dbReference>
<keyword evidence="9" id="KW-0999">Mitochondrion inner membrane</keyword>
<evidence type="ECO:0000256" key="9">
    <source>
        <dbReference type="ARBA" id="ARBA00022792"/>
    </source>
</evidence>
<feature type="transmembrane region" description="Helical" evidence="19">
    <location>
        <begin position="187"/>
        <end position="212"/>
    </location>
</feature>
<evidence type="ECO:0000313" key="22">
    <source>
        <dbReference type="EMBL" id="AGI04244.2"/>
    </source>
</evidence>
<organism evidence="22">
    <name type="scientific">Pediculus schaeffi</name>
    <name type="common">Louse</name>
    <dbReference type="NCBI Taxonomy" id="240286"/>
    <lineage>
        <taxon>Eukaryota</taxon>
        <taxon>Metazoa</taxon>
        <taxon>Ecdysozoa</taxon>
        <taxon>Arthropoda</taxon>
        <taxon>Hexapoda</taxon>
        <taxon>Insecta</taxon>
        <taxon>Pterygota</taxon>
        <taxon>Neoptera</taxon>
        <taxon>Paraneoptera</taxon>
        <taxon>Psocodea</taxon>
        <taxon>Troctomorpha</taxon>
        <taxon>Phthiraptera</taxon>
        <taxon>Anoplura</taxon>
        <taxon>Pediculidae</taxon>
        <taxon>Pediculus</taxon>
    </lineage>
</organism>
<evidence type="ECO:0000256" key="18">
    <source>
        <dbReference type="ARBA" id="ARBA00049551"/>
    </source>
</evidence>
<protein>
    <recommendedName>
        <fullName evidence="5">NADH-ubiquinone oxidoreductase chain 2</fullName>
        <ecNumber evidence="4">7.1.1.2</ecNumber>
    </recommendedName>
    <alternativeName>
        <fullName evidence="17">NADH dehydrogenase subunit 2</fullName>
    </alternativeName>
</protein>
<evidence type="ECO:0000256" key="14">
    <source>
        <dbReference type="ARBA" id="ARBA00023075"/>
    </source>
</evidence>
<keyword evidence="6" id="KW-0813">Transport</keyword>
<feature type="transmembrane region" description="Helical" evidence="19">
    <location>
        <begin position="83"/>
        <end position="107"/>
    </location>
</feature>
<accession>M4VP69</accession>
<keyword evidence="15 22" id="KW-0496">Mitochondrion</keyword>
<dbReference type="GO" id="GO:0008137">
    <property type="term" value="F:NADH dehydrogenase (ubiquinone) activity"/>
    <property type="evidence" value="ECO:0007669"/>
    <property type="project" value="UniProtKB-EC"/>
</dbReference>
<feature type="signal peptide" evidence="20">
    <location>
        <begin position="1"/>
        <end position="19"/>
    </location>
</feature>
<reference evidence="22" key="2">
    <citation type="journal article" date="2015" name="BMC Genomics">
        <title>The mitochondrial genome of the chimpanzee louse, Pediculus schaeffi: insights into the process of mitochondrial genome fragmentation in the blood-sucking lice of great apes.</title>
        <authorList>
            <person name="Herd K.E."/>
            <person name="Barker S.C."/>
            <person name="Shao R."/>
        </authorList>
    </citation>
    <scope>NUCLEOTIDE SEQUENCE</scope>
</reference>
<reference evidence="22" key="1">
    <citation type="journal article" date="2014" name="Med. Vet. Entomol.">
        <title>Second-generation sequencing of entire mitochondrial coding-regions (approximately 15.4 kb) holds promise for study of the phylogeny and taxonomy of human body lice and head lice.</title>
        <authorList>
            <person name="Xiong H."/>
            <person name="Campelo D."/>
            <person name="Pollack R.J."/>
            <person name="Raoult D."/>
            <person name="Shao R."/>
            <person name="Alem M."/>
            <person name="Ali J."/>
            <person name="Bilcha K."/>
            <person name="Barker S.C."/>
        </authorList>
    </citation>
    <scope>NUCLEOTIDE SEQUENCE</scope>
</reference>
<evidence type="ECO:0000256" key="6">
    <source>
        <dbReference type="ARBA" id="ARBA00022448"/>
    </source>
</evidence>
<dbReference type="AlphaFoldDB" id="M4VP69"/>
<keyword evidence="12 19" id="KW-1133">Transmembrane helix</keyword>
<dbReference type="InterPro" id="IPR050175">
    <property type="entry name" value="Complex_I_Subunit_2"/>
</dbReference>
<dbReference type="GO" id="GO:0005743">
    <property type="term" value="C:mitochondrial inner membrane"/>
    <property type="evidence" value="ECO:0007669"/>
    <property type="project" value="UniProtKB-SubCell"/>
</dbReference>
<evidence type="ECO:0000259" key="21">
    <source>
        <dbReference type="Pfam" id="PF00361"/>
    </source>
</evidence>
<feature type="transmembrane region" description="Helical" evidence="19">
    <location>
        <begin position="52"/>
        <end position="77"/>
    </location>
</feature>
<comment type="function">
    <text evidence="1">Core subunit of the mitochondrial membrane respiratory chain NADH dehydrogenase (Complex I) that is believed to belong to the minimal assembly required for catalysis. Complex I functions in the transfer of electrons from NADH to the respiratory chain. The immediate electron acceptor for the enzyme is believed to be ubiquinone.</text>
</comment>
<gene>
    <name evidence="22" type="primary">nad2</name>
</gene>
<evidence type="ECO:0000256" key="11">
    <source>
        <dbReference type="ARBA" id="ARBA00022982"/>
    </source>
</evidence>
<evidence type="ECO:0000256" key="12">
    <source>
        <dbReference type="ARBA" id="ARBA00022989"/>
    </source>
</evidence>
<dbReference type="GO" id="GO:0006120">
    <property type="term" value="P:mitochondrial electron transport, NADH to ubiquinone"/>
    <property type="evidence" value="ECO:0007669"/>
    <property type="project" value="TreeGrafter"/>
</dbReference>
<feature type="transmembrane region" description="Helical" evidence="19">
    <location>
        <begin position="232"/>
        <end position="254"/>
    </location>
</feature>
<evidence type="ECO:0000256" key="20">
    <source>
        <dbReference type="SAM" id="SignalP"/>
    </source>
</evidence>
<keyword evidence="16 19" id="KW-0472">Membrane</keyword>
<evidence type="ECO:0000256" key="15">
    <source>
        <dbReference type="ARBA" id="ARBA00023128"/>
    </source>
</evidence>
<keyword evidence="20" id="KW-0732">Signal</keyword>
<feature type="transmembrane region" description="Helical" evidence="19">
    <location>
        <begin position="119"/>
        <end position="140"/>
    </location>
</feature>
<keyword evidence="10" id="KW-1278">Translocase</keyword>
<evidence type="ECO:0000256" key="4">
    <source>
        <dbReference type="ARBA" id="ARBA00012944"/>
    </source>
</evidence>
<feature type="transmembrane region" description="Helical" evidence="19">
    <location>
        <begin position="266"/>
        <end position="289"/>
    </location>
</feature>
<evidence type="ECO:0000256" key="17">
    <source>
        <dbReference type="ARBA" id="ARBA00031028"/>
    </source>
</evidence>
<feature type="chain" id="PRO_5004060735" description="NADH-ubiquinone oxidoreductase chain 2" evidence="20">
    <location>
        <begin position="20"/>
        <end position="335"/>
    </location>
</feature>
<comment type="similarity">
    <text evidence="3">Belongs to the complex I subunit 2 family.</text>
</comment>
<keyword evidence="13" id="KW-0520">NAD</keyword>
<feature type="transmembrane region" description="Helical" evidence="19">
    <location>
        <begin position="146"/>
        <end position="166"/>
    </location>
</feature>
<keyword evidence="14" id="KW-0830">Ubiquinone</keyword>
<evidence type="ECO:0000256" key="2">
    <source>
        <dbReference type="ARBA" id="ARBA00004448"/>
    </source>
</evidence>
<keyword evidence="11" id="KW-0249">Electron transport</keyword>
<evidence type="ECO:0000256" key="1">
    <source>
        <dbReference type="ARBA" id="ARBA00003257"/>
    </source>
</evidence>
<evidence type="ECO:0000256" key="13">
    <source>
        <dbReference type="ARBA" id="ARBA00023027"/>
    </source>
</evidence>
<proteinExistence type="inferred from homology"/>
<dbReference type="InterPro" id="IPR001750">
    <property type="entry name" value="ND/Mrp_TM"/>
</dbReference>
<feature type="transmembrane region" description="Helical" evidence="19">
    <location>
        <begin position="309"/>
        <end position="334"/>
    </location>
</feature>
<dbReference type="Pfam" id="PF00361">
    <property type="entry name" value="Proton_antipo_M"/>
    <property type="match status" value="1"/>
</dbReference>
<evidence type="ECO:0000256" key="19">
    <source>
        <dbReference type="SAM" id="Phobius"/>
    </source>
</evidence>
<name>M4VP69_PEDSC</name>
<feature type="domain" description="NADH:quinone oxidoreductase/Mrp antiporter transmembrane" evidence="21">
    <location>
        <begin position="19"/>
        <end position="277"/>
    </location>
</feature>
<geneLocation type="mitochondrion" evidence="22"/>
<evidence type="ECO:0000256" key="8">
    <source>
        <dbReference type="ARBA" id="ARBA00022692"/>
    </source>
</evidence>
<comment type="subcellular location">
    <subcellularLocation>
        <location evidence="2">Mitochondrion inner membrane</location>
        <topology evidence="2">Multi-pass membrane protein</topology>
    </subcellularLocation>
</comment>
<dbReference type="PANTHER" id="PTHR46552">
    <property type="entry name" value="NADH-UBIQUINONE OXIDOREDUCTASE CHAIN 2"/>
    <property type="match status" value="1"/>
</dbReference>
<evidence type="ECO:0000256" key="5">
    <source>
        <dbReference type="ARBA" id="ARBA00021008"/>
    </source>
</evidence>
<comment type="catalytic activity">
    <reaction evidence="18">
        <text>a ubiquinone + NADH + 5 H(+)(in) = a ubiquinol + NAD(+) + 4 H(+)(out)</text>
        <dbReference type="Rhea" id="RHEA:29091"/>
        <dbReference type="Rhea" id="RHEA-COMP:9565"/>
        <dbReference type="Rhea" id="RHEA-COMP:9566"/>
        <dbReference type="ChEBI" id="CHEBI:15378"/>
        <dbReference type="ChEBI" id="CHEBI:16389"/>
        <dbReference type="ChEBI" id="CHEBI:17976"/>
        <dbReference type="ChEBI" id="CHEBI:57540"/>
        <dbReference type="ChEBI" id="CHEBI:57945"/>
        <dbReference type="EC" id="7.1.1.2"/>
    </reaction>
</comment>
<evidence type="ECO:0000256" key="16">
    <source>
        <dbReference type="ARBA" id="ARBA00023136"/>
    </source>
</evidence>
<dbReference type="EMBL" id="KC241894">
    <property type="protein sequence ID" value="AGI04244.2"/>
    <property type="molecule type" value="Genomic_DNA"/>
</dbReference>
<evidence type="ECO:0000256" key="7">
    <source>
        <dbReference type="ARBA" id="ARBA00022660"/>
    </source>
</evidence>
<keyword evidence="8 19" id="KW-0812">Transmembrane</keyword>
<evidence type="ECO:0000256" key="3">
    <source>
        <dbReference type="ARBA" id="ARBA00007012"/>
    </source>
</evidence>